<dbReference type="Proteomes" id="UP000184080">
    <property type="component" value="Unassembled WGS sequence"/>
</dbReference>
<sequence>MKWEYKVIEIEKFKSLKDPMELQKELNNYGTEGWELVGILQPPHNGKGWMPNIYTNVVTFKRKIEN</sequence>
<protein>
    <recommendedName>
        <fullName evidence="3">DUF4177 domain-containing protein</fullName>
    </recommendedName>
</protein>
<dbReference type="AlphaFoldDB" id="A0A1M6P183"/>
<dbReference type="RefSeq" id="WP_073012559.1">
    <property type="nucleotide sequence ID" value="NZ_FQZO01000013.1"/>
</dbReference>
<accession>A0A1M6P183</accession>
<dbReference type="InterPro" id="IPR025234">
    <property type="entry name" value="YjzH-like"/>
</dbReference>
<evidence type="ECO:0000313" key="1">
    <source>
        <dbReference type="EMBL" id="SHK01686.1"/>
    </source>
</evidence>
<reference evidence="1 2" key="1">
    <citation type="submission" date="2016-11" db="EMBL/GenBank/DDBJ databases">
        <authorList>
            <person name="Jaros S."/>
            <person name="Januszkiewicz K."/>
            <person name="Wedrychowicz H."/>
        </authorList>
    </citation>
    <scope>NUCLEOTIDE SEQUENCE [LARGE SCALE GENOMIC DNA]</scope>
    <source>
        <strain evidence="1 2">DSM 21864</strain>
    </source>
</reference>
<name>A0A1M6P183_9CLOT</name>
<dbReference type="Pfam" id="PF13783">
    <property type="entry name" value="DUF4177"/>
    <property type="match status" value="1"/>
</dbReference>
<dbReference type="OrthoDB" id="5432776at2"/>
<gene>
    <name evidence="1" type="ORF">SAMN05444401_0396</name>
</gene>
<evidence type="ECO:0008006" key="3">
    <source>
        <dbReference type="Google" id="ProtNLM"/>
    </source>
</evidence>
<dbReference type="EMBL" id="FQZO01000013">
    <property type="protein sequence ID" value="SHK01686.1"/>
    <property type="molecule type" value="Genomic_DNA"/>
</dbReference>
<evidence type="ECO:0000313" key="2">
    <source>
        <dbReference type="Proteomes" id="UP000184080"/>
    </source>
</evidence>
<keyword evidence="2" id="KW-1185">Reference proteome</keyword>
<organism evidence="1 2">
    <name type="scientific">Clostridium amylolyticum</name>
    <dbReference type="NCBI Taxonomy" id="1121298"/>
    <lineage>
        <taxon>Bacteria</taxon>
        <taxon>Bacillati</taxon>
        <taxon>Bacillota</taxon>
        <taxon>Clostridia</taxon>
        <taxon>Eubacteriales</taxon>
        <taxon>Clostridiaceae</taxon>
        <taxon>Clostridium</taxon>
    </lineage>
</organism>
<proteinExistence type="predicted"/>